<dbReference type="KEGG" id="pmj:P9211_02561"/>
<dbReference type="Gene3D" id="3.10.300.10">
    <property type="entry name" value="Methylpurine-DNA glycosylase (MPG)"/>
    <property type="match status" value="1"/>
</dbReference>
<dbReference type="GO" id="GO:0003677">
    <property type="term" value="F:DNA binding"/>
    <property type="evidence" value="ECO:0007669"/>
    <property type="project" value="InterPro"/>
</dbReference>
<dbReference type="HOGENOM" id="CLU_060471_4_0_3"/>
<accession>A9BDK1</accession>
<comment type="similarity">
    <text evidence="1 5">Belongs to the DNA glycosylase MPG family.</text>
</comment>
<dbReference type="GO" id="GO:0006284">
    <property type="term" value="P:base-excision repair"/>
    <property type="evidence" value="ECO:0007669"/>
    <property type="project" value="InterPro"/>
</dbReference>
<dbReference type="InterPro" id="IPR003180">
    <property type="entry name" value="MPG"/>
</dbReference>
<evidence type="ECO:0000313" key="7">
    <source>
        <dbReference type="EMBL" id="ABX08187.1"/>
    </source>
</evidence>
<dbReference type="InterPro" id="IPR036995">
    <property type="entry name" value="MPG_sf"/>
</dbReference>
<dbReference type="NCBIfam" id="TIGR00567">
    <property type="entry name" value="3mg"/>
    <property type="match status" value="1"/>
</dbReference>
<keyword evidence="2 5" id="KW-0227">DNA damage</keyword>
<dbReference type="EMBL" id="CP000878">
    <property type="protein sequence ID" value="ABX08187.1"/>
    <property type="molecule type" value="Genomic_DNA"/>
</dbReference>
<evidence type="ECO:0000256" key="3">
    <source>
        <dbReference type="ARBA" id="ARBA00022801"/>
    </source>
</evidence>
<keyword evidence="8" id="KW-1185">Reference proteome</keyword>
<sequence>MAPDLIGCLLIKQQPNHKPLWGVIVETEAYSESEPACHGYKKRTPKNETLFGPPGRFYIYLCYGMYYCVNVVTDKANWANGVLLRSIALPNEDERIASGPGLLAKRFGFNLEHDKYLITAEKMFWLAESTSAIKMKEVINTTRVGVSKAKDLPWRWYLQNSRSVSKRAKGDRCPPISQAWKPTLKES</sequence>
<dbReference type="STRING" id="93059.P9211_02561"/>
<dbReference type="AlphaFoldDB" id="A9BDK1"/>
<dbReference type="SUPFAM" id="SSF50486">
    <property type="entry name" value="FMT C-terminal domain-like"/>
    <property type="match status" value="1"/>
</dbReference>
<evidence type="ECO:0000256" key="4">
    <source>
        <dbReference type="ARBA" id="ARBA00023204"/>
    </source>
</evidence>
<name>A9BDK1_PROM4</name>
<dbReference type="Proteomes" id="UP000000788">
    <property type="component" value="Chromosome"/>
</dbReference>
<gene>
    <name evidence="7" type="primary">mpg</name>
    <name evidence="7" type="ordered locus">P9211_02561</name>
</gene>
<evidence type="ECO:0000256" key="2">
    <source>
        <dbReference type="ARBA" id="ARBA00022763"/>
    </source>
</evidence>
<organism evidence="7 8">
    <name type="scientific">Prochlorococcus marinus (strain MIT 9211)</name>
    <dbReference type="NCBI Taxonomy" id="93059"/>
    <lineage>
        <taxon>Bacteria</taxon>
        <taxon>Bacillati</taxon>
        <taxon>Cyanobacteriota</taxon>
        <taxon>Cyanophyceae</taxon>
        <taxon>Synechococcales</taxon>
        <taxon>Prochlorococcaceae</taxon>
        <taxon>Prochlorococcus</taxon>
    </lineage>
</organism>
<dbReference type="InterPro" id="IPR011034">
    <property type="entry name" value="Formyl_transferase-like_C_sf"/>
</dbReference>
<proteinExistence type="inferred from homology"/>
<feature type="region of interest" description="Disordered" evidence="6">
    <location>
        <begin position="167"/>
        <end position="187"/>
    </location>
</feature>
<dbReference type="RefSeq" id="WP_012194812.1">
    <property type="nucleotide sequence ID" value="NC_009976.1"/>
</dbReference>
<protein>
    <recommendedName>
        <fullName evidence="5">Putative 3-methyladenine DNA glycosylase</fullName>
        <ecNumber evidence="5">3.2.2.-</ecNumber>
    </recommendedName>
</protein>
<dbReference type="PANTHER" id="PTHR10429:SF0">
    <property type="entry name" value="DNA-3-METHYLADENINE GLYCOSYLASE"/>
    <property type="match status" value="1"/>
</dbReference>
<keyword evidence="3 5" id="KW-0378">Hydrolase</keyword>
<dbReference type="HAMAP" id="MF_00527">
    <property type="entry name" value="3MGH"/>
    <property type="match status" value="1"/>
</dbReference>
<evidence type="ECO:0000256" key="5">
    <source>
        <dbReference type="HAMAP-Rule" id="MF_00527"/>
    </source>
</evidence>
<dbReference type="PANTHER" id="PTHR10429">
    <property type="entry name" value="DNA-3-METHYLADENINE GLYCOSYLASE"/>
    <property type="match status" value="1"/>
</dbReference>
<dbReference type="CDD" id="cd00540">
    <property type="entry name" value="AAG"/>
    <property type="match status" value="1"/>
</dbReference>
<evidence type="ECO:0000256" key="1">
    <source>
        <dbReference type="ARBA" id="ARBA00009232"/>
    </source>
</evidence>
<evidence type="ECO:0000313" key="8">
    <source>
        <dbReference type="Proteomes" id="UP000000788"/>
    </source>
</evidence>
<evidence type="ECO:0000256" key="6">
    <source>
        <dbReference type="SAM" id="MobiDB-lite"/>
    </source>
</evidence>
<reference evidence="7 8" key="1">
    <citation type="journal article" date="2007" name="PLoS Genet.">
        <title>Patterns and implications of gene gain and loss in the evolution of Prochlorococcus.</title>
        <authorList>
            <person name="Kettler G.C."/>
            <person name="Martiny A.C."/>
            <person name="Huang K."/>
            <person name="Zucker J."/>
            <person name="Coleman M.L."/>
            <person name="Rodrigue S."/>
            <person name="Chen F."/>
            <person name="Lapidus A."/>
            <person name="Ferriera S."/>
            <person name="Johnson J."/>
            <person name="Steglich C."/>
            <person name="Church G.M."/>
            <person name="Richardson P."/>
            <person name="Chisholm S.W."/>
        </authorList>
    </citation>
    <scope>NUCLEOTIDE SEQUENCE [LARGE SCALE GENOMIC DNA]</scope>
    <source>
        <strain evidence="8">MIT 9211</strain>
    </source>
</reference>
<dbReference type="GO" id="GO:0003905">
    <property type="term" value="F:alkylbase DNA N-glycosylase activity"/>
    <property type="evidence" value="ECO:0007669"/>
    <property type="project" value="InterPro"/>
</dbReference>
<dbReference type="EC" id="3.2.2.-" evidence="5"/>
<dbReference type="Pfam" id="PF02245">
    <property type="entry name" value="Pur_DNA_glyco"/>
    <property type="match status" value="1"/>
</dbReference>
<dbReference type="eggNOG" id="COG2094">
    <property type="taxonomic scope" value="Bacteria"/>
</dbReference>
<keyword evidence="4 5" id="KW-0234">DNA repair</keyword>